<proteinExistence type="predicted"/>
<dbReference type="EMBL" id="GGEC01061002">
    <property type="protein sequence ID" value="MBX41486.1"/>
    <property type="molecule type" value="Transcribed_RNA"/>
</dbReference>
<organism evidence="1">
    <name type="scientific">Rhizophora mucronata</name>
    <name type="common">Asiatic mangrove</name>
    <dbReference type="NCBI Taxonomy" id="61149"/>
    <lineage>
        <taxon>Eukaryota</taxon>
        <taxon>Viridiplantae</taxon>
        <taxon>Streptophyta</taxon>
        <taxon>Embryophyta</taxon>
        <taxon>Tracheophyta</taxon>
        <taxon>Spermatophyta</taxon>
        <taxon>Magnoliopsida</taxon>
        <taxon>eudicotyledons</taxon>
        <taxon>Gunneridae</taxon>
        <taxon>Pentapetalae</taxon>
        <taxon>rosids</taxon>
        <taxon>fabids</taxon>
        <taxon>Malpighiales</taxon>
        <taxon>Rhizophoraceae</taxon>
        <taxon>Rhizophora</taxon>
    </lineage>
</organism>
<accession>A0A2P2NG74</accession>
<reference evidence="1" key="1">
    <citation type="submission" date="2018-02" db="EMBL/GenBank/DDBJ databases">
        <title>Rhizophora mucronata_Transcriptome.</title>
        <authorList>
            <person name="Meera S.P."/>
            <person name="Sreeshan A."/>
            <person name="Augustine A."/>
        </authorList>
    </citation>
    <scope>NUCLEOTIDE SEQUENCE</scope>
    <source>
        <tissue evidence="1">Leaf</tissue>
    </source>
</reference>
<protein>
    <submittedName>
        <fullName evidence="1">Uncharacterized protein</fullName>
    </submittedName>
</protein>
<evidence type="ECO:0000313" key="1">
    <source>
        <dbReference type="EMBL" id="MBX41486.1"/>
    </source>
</evidence>
<name>A0A2P2NG74_RHIMU</name>
<dbReference type="AlphaFoldDB" id="A0A2P2NG74"/>
<sequence length="33" mass="3894">MQVRLVNSMFHHANPKAEHSHHEDCVAKIRRNT</sequence>